<accession>A0A645AGH2</accession>
<organism evidence="1">
    <name type="scientific">bioreactor metagenome</name>
    <dbReference type="NCBI Taxonomy" id="1076179"/>
    <lineage>
        <taxon>unclassified sequences</taxon>
        <taxon>metagenomes</taxon>
        <taxon>ecological metagenomes</taxon>
    </lineage>
</organism>
<gene>
    <name evidence="1" type="ORF">SDC9_98809</name>
</gene>
<proteinExistence type="predicted"/>
<comment type="caution">
    <text evidence="1">The sequence shown here is derived from an EMBL/GenBank/DDBJ whole genome shotgun (WGS) entry which is preliminary data.</text>
</comment>
<sequence length="93" mass="10431">MQNFNYTHIVKCVPTLFKSIGKLVLATFVIGSFVGCDHNKSGHDCKVADLVGEKDKIEIVKLSEVAESIDYVPLETNLNSLVSRFFCVYMENE</sequence>
<dbReference type="AlphaFoldDB" id="A0A645AGH2"/>
<reference evidence="1" key="1">
    <citation type="submission" date="2019-08" db="EMBL/GenBank/DDBJ databases">
        <authorList>
            <person name="Kucharzyk K."/>
            <person name="Murdoch R.W."/>
            <person name="Higgins S."/>
            <person name="Loffler F."/>
        </authorList>
    </citation>
    <scope>NUCLEOTIDE SEQUENCE</scope>
</reference>
<name>A0A645AGH2_9ZZZZ</name>
<protein>
    <submittedName>
        <fullName evidence="1">Uncharacterized protein</fullName>
    </submittedName>
</protein>
<evidence type="ECO:0000313" key="1">
    <source>
        <dbReference type="EMBL" id="MPM52056.1"/>
    </source>
</evidence>
<dbReference type="EMBL" id="VSSQ01013692">
    <property type="protein sequence ID" value="MPM52056.1"/>
    <property type="molecule type" value="Genomic_DNA"/>
</dbReference>